<evidence type="ECO:0000313" key="2">
    <source>
        <dbReference type="Proteomes" id="UP001054945"/>
    </source>
</evidence>
<protein>
    <submittedName>
        <fullName evidence="1">Uncharacterized protein</fullName>
    </submittedName>
</protein>
<evidence type="ECO:0000313" key="1">
    <source>
        <dbReference type="EMBL" id="GIY64206.1"/>
    </source>
</evidence>
<dbReference type="EMBL" id="BPLR01013843">
    <property type="protein sequence ID" value="GIY64206.1"/>
    <property type="molecule type" value="Genomic_DNA"/>
</dbReference>
<proteinExistence type="predicted"/>
<name>A0AAV4V1V5_CAEEX</name>
<keyword evidence="2" id="KW-1185">Reference proteome</keyword>
<comment type="caution">
    <text evidence="1">The sequence shown here is derived from an EMBL/GenBank/DDBJ whole genome shotgun (WGS) entry which is preliminary data.</text>
</comment>
<dbReference type="Proteomes" id="UP001054945">
    <property type="component" value="Unassembled WGS sequence"/>
</dbReference>
<organism evidence="1 2">
    <name type="scientific">Caerostris extrusa</name>
    <name type="common">Bark spider</name>
    <name type="synonym">Caerostris bankana</name>
    <dbReference type="NCBI Taxonomy" id="172846"/>
    <lineage>
        <taxon>Eukaryota</taxon>
        <taxon>Metazoa</taxon>
        <taxon>Ecdysozoa</taxon>
        <taxon>Arthropoda</taxon>
        <taxon>Chelicerata</taxon>
        <taxon>Arachnida</taxon>
        <taxon>Araneae</taxon>
        <taxon>Araneomorphae</taxon>
        <taxon>Entelegynae</taxon>
        <taxon>Araneoidea</taxon>
        <taxon>Araneidae</taxon>
        <taxon>Caerostris</taxon>
    </lineage>
</organism>
<gene>
    <name evidence="1" type="ORF">CEXT_791031</name>
</gene>
<sequence>MDGILWTDMDGILWTDDMDMIMDVMLWTGVKDDILWIDVKEGILWTDVIDDFIKGKHQYGPNCRGGRETMCLGILFAFRSVLYPK</sequence>
<reference evidence="1 2" key="1">
    <citation type="submission" date="2021-06" db="EMBL/GenBank/DDBJ databases">
        <title>Caerostris extrusa draft genome.</title>
        <authorList>
            <person name="Kono N."/>
            <person name="Arakawa K."/>
        </authorList>
    </citation>
    <scope>NUCLEOTIDE SEQUENCE [LARGE SCALE GENOMIC DNA]</scope>
</reference>
<accession>A0AAV4V1V5</accession>
<dbReference type="AlphaFoldDB" id="A0AAV4V1V5"/>